<dbReference type="CDD" id="cd02966">
    <property type="entry name" value="TlpA_like_family"/>
    <property type="match status" value="1"/>
</dbReference>
<dbReference type="PANTHER" id="PTHR42852:SF13">
    <property type="entry name" value="PROTEIN DIPZ"/>
    <property type="match status" value="1"/>
</dbReference>
<comment type="caution">
    <text evidence="2">The sequence shown here is derived from an EMBL/GenBank/DDBJ whole genome shotgun (WGS) entry which is preliminary data.</text>
</comment>
<feature type="domain" description="Thioredoxin" evidence="1">
    <location>
        <begin position="56"/>
        <end position="195"/>
    </location>
</feature>
<evidence type="ECO:0000313" key="2">
    <source>
        <dbReference type="EMBL" id="NIJ23811.1"/>
    </source>
</evidence>
<dbReference type="InterPro" id="IPR050553">
    <property type="entry name" value="Thioredoxin_ResA/DsbE_sf"/>
</dbReference>
<evidence type="ECO:0000313" key="3">
    <source>
        <dbReference type="Proteomes" id="UP000788153"/>
    </source>
</evidence>
<dbReference type="Pfam" id="PF08534">
    <property type="entry name" value="Redoxin"/>
    <property type="match status" value="1"/>
</dbReference>
<dbReference type="GO" id="GO:0016853">
    <property type="term" value="F:isomerase activity"/>
    <property type="evidence" value="ECO:0007669"/>
    <property type="project" value="UniProtKB-KW"/>
</dbReference>
<organism evidence="2 3">
    <name type="scientific">Sphingomonas japonica</name>
    <dbReference type="NCBI Taxonomy" id="511662"/>
    <lineage>
        <taxon>Bacteria</taxon>
        <taxon>Pseudomonadati</taxon>
        <taxon>Pseudomonadota</taxon>
        <taxon>Alphaproteobacteria</taxon>
        <taxon>Sphingomonadales</taxon>
        <taxon>Sphingomonadaceae</taxon>
        <taxon>Sphingomonas</taxon>
    </lineage>
</organism>
<dbReference type="Gene3D" id="3.40.30.10">
    <property type="entry name" value="Glutaredoxin"/>
    <property type="match status" value="1"/>
</dbReference>
<dbReference type="EMBL" id="JAASQP010000001">
    <property type="protein sequence ID" value="NIJ23811.1"/>
    <property type="molecule type" value="Genomic_DNA"/>
</dbReference>
<dbReference type="PROSITE" id="PS51352">
    <property type="entry name" value="THIOREDOXIN_2"/>
    <property type="match status" value="1"/>
</dbReference>
<dbReference type="Proteomes" id="UP000788153">
    <property type="component" value="Unassembled WGS sequence"/>
</dbReference>
<proteinExistence type="predicted"/>
<dbReference type="PANTHER" id="PTHR42852">
    <property type="entry name" value="THIOL:DISULFIDE INTERCHANGE PROTEIN DSBE"/>
    <property type="match status" value="1"/>
</dbReference>
<dbReference type="SUPFAM" id="SSF52833">
    <property type="entry name" value="Thioredoxin-like"/>
    <property type="match status" value="1"/>
</dbReference>
<name>A0ABX0U278_9SPHN</name>
<protein>
    <submittedName>
        <fullName evidence="2">Thiol-disulfide isomerase/thioredoxin</fullName>
    </submittedName>
</protein>
<dbReference type="InterPro" id="IPR013740">
    <property type="entry name" value="Redoxin"/>
</dbReference>
<dbReference type="PROSITE" id="PS51257">
    <property type="entry name" value="PROKAR_LIPOPROTEIN"/>
    <property type="match status" value="1"/>
</dbReference>
<evidence type="ECO:0000259" key="1">
    <source>
        <dbReference type="PROSITE" id="PS51352"/>
    </source>
</evidence>
<dbReference type="InterPro" id="IPR036249">
    <property type="entry name" value="Thioredoxin-like_sf"/>
</dbReference>
<keyword evidence="3" id="KW-1185">Reference proteome</keyword>
<sequence>MRSETALLLGVLTLLVGGCDRQSQAPAQGNVASAAPAAADAQGEAVTEEIGMLDRSHAGEPMPTAAFKEPGGSPTALSAFKGKPLLVNLWATWCAPCIKEMPTLDALAAREGDALQVLAVSQDITGPEKVAAYFEQADFARLQPYLDDQAALSVAYAANLPTTVLYDAAGREVWRMTGSMDWTNSSARELLAEAS</sequence>
<dbReference type="RefSeq" id="WP_244935377.1">
    <property type="nucleotide sequence ID" value="NZ_VDYR01000002.1"/>
</dbReference>
<dbReference type="InterPro" id="IPR013766">
    <property type="entry name" value="Thioredoxin_domain"/>
</dbReference>
<reference evidence="2 3" key="1">
    <citation type="submission" date="2020-03" db="EMBL/GenBank/DDBJ databases">
        <title>Genomic Encyclopedia of Type Strains, Phase IV (KMG-IV): sequencing the most valuable type-strain genomes for metagenomic binning, comparative biology and taxonomic classification.</title>
        <authorList>
            <person name="Goeker M."/>
        </authorList>
    </citation>
    <scope>NUCLEOTIDE SEQUENCE [LARGE SCALE GENOMIC DNA]</scope>
    <source>
        <strain evidence="2 3">DSM 22753</strain>
    </source>
</reference>
<keyword evidence="2" id="KW-0413">Isomerase</keyword>
<gene>
    <name evidence="2" type="ORF">FHT01_001353</name>
</gene>
<accession>A0ABX0U278</accession>